<dbReference type="VEuPathDB" id="GiardiaDB:DHA2_153584"/>
<keyword evidence="1" id="KW-1133">Transmembrane helix</keyword>
<dbReference type="InterPro" id="IPR009038">
    <property type="entry name" value="GOLD_dom"/>
</dbReference>
<dbReference type="SMART" id="SM01190">
    <property type="entry name" value="EMP24_GP25L"/>
    <property type="match status" value="1"/>
</dbReference>
<reference evidence="4" key="1">
    <citation type="submission" date="2012-02" db="EMBL/GenBank/DDBJ databases">
        <title>Genome sequencing of Giardia lamblia Genotypes A2 and B isolates (DH and GS) and comparative analysis with the genomes of Genotypes A1 and E (WB and Pig).</title>
        <authorList>
            <person name="Adam R."/>
            <person name="Dahlstrom E."/>
            <person name="Martens C."/>
            <person name="Bruno D."/>
            <person name="Barbian K."/>
            <person name="Porcella S.F."/>
            <person name="Nash T."/>
        </authorList>
    </citation>
    <scope>NUCLEOTIDE SEQUENCE</scope>
    <source>
        <strain evidence="4">DH</strain>
    </source>
</reference>
<dbReference type="EMBL" id="AHGT01000034">
    <property type="protein sequence ID" value="ESU37083.1"/>
    <property type="molecule type" value="Genomic_DNA"/>
</dbReference>
<dbReference type="Pfam" id="PF01105">
    <property type="entry name" value="EMP24_GP25L"/>
    <property type="match status" value="1"/>
</dbReference>
<sequence>MAYYLGLIFQFDALKLSISHCMLSLLFLLTATNALYFDFTNSNVICFRHKAVVDQDIRLLYSVNTPELYAKGSTSLNQRTSSVLLQIYDVYDAVVFDTQLSDRGELLFSPRQVGDYKVCLGGGSAKMDKSVGRMSLSIESHAPANDSVDAKRRQEEQTVTRLLAKAKAIDQQAEVIHTNFDRFESQISSTRRSVVVTNLLCIATYIGVTVWQLKTIKRYLIQRKI</sequence>
<accession>V6TDT7</accession>
<feature type="domain" description="GOLD" evidence="2">
    <location>
        <begin position="34"/>
        <end position="221"/>
    </location>
</feature>
<proteinExistence type="predicted"/>
<dbReference type="Proteomes" id="UP000018320">
    <property type="component" value="Unassembled WGS sequence"/>
</dbReference>
<dbReference type="VEuPathDB" id="GiardiaDB:GL50581_2176"/>
<evidence type="ECO:0000313" key="3">
    <source>
        <dbReference type="EMBL" id="ESU37083.1"/>
    </source>
</evidence>
<evidence type="ECO:0000313" key="4">
    <source>
        <dbReference type="Proteomes" id="UP000018320"/>
    </source>
</evidence>
<evidence type="ECO:0000259" key="2">
    <source>
        <dbReference type="SMART" id="SM01190"/>
    </source>
</evidence>
<reference evidence="3 4" key="2">
    <citation type="journal article" date="2013" name="Genome Biol. Evol.">
        <title>Genome sequencing of Giardia lamblia genotypes A2 and B isolates (DH and GS) and comparative analysis with the genomes of genotypes A1 and E (WB and Pig).</title>
        <authorList>
            <person name="Adam R.D."/>
            <person name="Dahlstrom E.W."/>
            <person name="Martens C.A."/>
            <person name="Bruno D.P."/>
            <person name="Barbian K.D."/>
            <person name="Ricklefs S.M."/>
            <person name="Hernandez M.M."/>
            <person name="Narla N.P."/>
            <person name="Patel R.B."/>
            <person name="Porcella S.F."/>
            <person name="Nash T.E."/>
        </authorList>
    </citation>
    <scope>NUCLEOTIDE SEQUENCE [LARGE SCALE GENOMIC DNA]</scope>
    <source>
        <strain evidence="3 4">DH</strain>
    </source>
</reference>
<comment type="caution">
    <text evidence="3">The sequence shown here is derived from an EMBL/GenBank/DDBJ whole genome shotgun (WGS) entry which is preliminary data.</text>
</comment>
<dbReference type="VEuPathDB" id="GiardiaDB:QR46_3891"/>
<evidence type="ECO:0000256" key="1">
    <source>
        <dbReference type="SAM" id="Phobius"/>
    </source>
</evidence>
<dbReference type="AlphaFoldDB" id="V6TDT7"/>
<organism evidence="3 4">
    <name type="scientific">Giardia intestinalis</name>
    <name type="common">Giardia lamblia</name>
    <dbReference type="NCBI Taxonomy" id="5741"/>
    <lineage>
        <taxon>Eukaryota</taxon>
        <taxon>Metamonada</taxon>
        <taxon>Diplomonadida</taxon>
        <taxon>Hexamitidae</taxon>
        <taxon>Giardiinae</taxon>
        <taxon>Giardia</taxon>
    </lineage>
</organism>
<keyword evidence="1" id="KW-0812">Transmembrane</keyword>
<gene>
    <name evidence="3" type="ORF">DHA2_153584</name>
</gene>
<keyword evidence="1" id="KW-0472">Membrane</keyword>
<protein>
    <submittedName>
        <fullName evidence="3">Emp24/gp25L/p24 family/GOLD protein</fullName>
    </submittedName>
</protein>
<name>V6TDT7_GIAIN</name>
<feature type="transmembrane region" description="Helical" evidence="1">
    <location>
        <begin position="194"/>
        <end position="213"/>
    </location>
</feature>
<dbReference type="VEuPathDB" id="GiardiaDB:GL50803_0040244"/>